<dbReference type="Gene3D" id="2.40.10.10">
    <property type="entry name" value="Trypsin-like serine proteases"/>
    <property type="match status" value="2"/>
</dbReference>
<organism evidence="8 9">
    <name type="scientific">Streptomyces zagrosensis</name>
    <dbReference type="NCBI Taxonomy" id="1042984"/>
    <lineage>
        <taxon>Bacteria</taxon>
        <taxon>Bacillati</taxon>
        <taxon>Actinomycetota</taxon>
        <taxon>Actinomycetes</taxon>
        <taxon>Kitasatosporales</taxon>
        <taxon>Streptomycetaceae</taxon>
        <taxon>Streptomyces</taxon>
    </lineage>
</organism>
<evidence type="ECO:0000256" key="2">
    <source>
        <dbReference type="ARBA" id="ARBA00022670"/>
    </source>
</evidence>
<feature type="chain" id="PRO_5031610089" description="Serine protease" evidence="6">
    <location>
        <begin position="35"/>
        <end position="423"/>
    </location>
</feature>
<feature type="signal peptide" evidence="6">
    <location>
        <begin position="1"/>
        <end position="34"/>
    </location>
</feature>
<name>A0A7W9QG96_9ACTN</name>
<evidence type="ECO:0000256" key="7">
    <source>
        <dbReference type="SAM" id="MobiDB-lite"/>
    </source>
</evidence>
<feature type="compositionally biased region" description="Low complexity" evidence="7">
    <location>
        <begin position="40"/>
        <end position="61"/>
    </location>
</feature>
<dbReference type="PRINTS" id="PR00839">
    <property type="entry name" value="V8PROTEASE"/>
</dbReference>
<accession>A0A7W9QG96</accession>
<feature type="region of interest" description="Disordered" evidence="7">
    <location>
        <begin position="31"/>
        <end position="63"/>
    </location>
</feature>
<proteinExistence type="inferred from homology"/>
<reference evidence="8 9" key="1">
    <citation type="submission" date="2020-08" db="EMBL/GenBank/DDBJ databases">
        <title>Genomic Encyclopedia of Type Strains, Phase III (KMG-III): the genomes of soil and plant-associated and newly described type strains.</title>
        <authorList>
            <person name="Whitman W."/>
        </authorList>
    </citation>
    <scope>NUCLEOTIDE SEQUENCE [LARGE SCALE GENOMIC DNA]</scope>
    <source>
        <strain evidence="8 9">CECT 8305</strain>
    </source>
</reference>
<dbReference type="InterPro" id="IPR009003">
    <property type="entry name" value="Peptidase_S1_PA"/>
</dbReference>
<sequence length="423" mass="45099">MVSTRRWGRVVGLMVAATGLVAVSFGPASPHASAARHDTAPAASSSTRSTAPSSAPSVAAAGTERTADVALRYGSAGRSWSQEIRSPGSSYVKVHFAALKLVGNDRVTVASPDRREVHTYYADRSRGSDYTEHGDAGFAALSIDGDTAVVTLHATGARDADRLARRGYGVEIDTYFRGLDATERAVRAPSPKSVCGSDARRDVACYQTSHPVEYARGNAVARQLLRGTGHCTAWRVGNTNRMLTNQHCMESEADLRSSEFQFDYQCATCGGNNPRPGTKVSGQQLLKLSGLNALDYALFSVNSFEKIQQFGTLYLEPRTPKAGERIYIPGHGDTKPKRLSVYEESQGGATCKIDTVSSGVNTGYRCDTSGGNSGSPVLAASSHKVIALHHLGGCPNWGTRISLVYDQIKGDIDNNQPPQAAAR</sequence>
<keyword evidence="3 6" id="KW-0732">Signal</keyword>
<gene>
    <name evidence="8" type="ORF">FHS42_006827</name>
</gene>
<dbReference type="RefSeq" id="WP_221477089.1">
    <property type="nucleotide sequence ID" value="NZ_JACHJL010000027.1"/>
</dbReference>
<comment type="similarity">
    <text evidence="1 6">Belongs to the peptidase S1B family.</text>
</comment>
<evidence type="ECO:0000313" key="8">
    <source>
        <dbReference type="EMBL" id="MBB5939731.1"/>
    </source>
</evidence>
<dbReference type="EMBL" id="JACHJL010000027">
    <property type="protein sequence ID" value="MBB5939731.1"/>
    <property type="molecule type" value="Genomic_DNA"/>
</dbReference>
<dbReference type="PANTHER" id="PTHR36234:SF5">
    <property type="entry name" value="LYSYL ENDOPEPTIDASE"/>
    <property type="match status" value="1"/>
</dbReference>
<protein>
    <recommendedName>
        <fullName evidence="6">Serine protease</fullName>
        <ecNumber evidence="6">3.4.21.-</ecNumber>
    </recommendedName>
</protein>
<evidence type="ECO:0000313" key="9">
    <source>
        <dbReference type="Proteomes" id="UP000588098"/>
    </source>
</evidence>
<comment type="caution">
    <text evidence="8">The sequence shown here is derived from an EMBL/GenBank/DDBJ whole genome shotgun (WGS) entry which is preliminary data.</text>
</comment>
<keyword evidence="9" id="KW-1185">Reference proteome</keyword>
<dbReference type="AlphaFoldDB" id="A0A7W9QG96"/>
<dbReference type="GO" id="GO:0006508">
    <property type="term" value="P:proteolysis"/>
    <property type="evidence" value="ECO:0007669"/>
    <property type="project" value="UniProtKB-KW"/>
</dbReference>
<dbReference type="Proteomes" id="UP000588098">
    <property type="component" value="Unassembled WGS sequence"/>
</dbReference>
<dbReference type="InterPro" id="IPR008256">
    <property type="entry name" value="Peptidase_S1B"/>
</dbReference>
<dbReference type="Pfam" id="PF13365">
    <property type="entry name" value="Trypsin_2"/>
    <property type="match status" value="1"/>
</dbReference>
<keyword evidence="2 6" id="KW-0645">Protease</keyword>
<keyword evidence="4 6" id="KW-0378">Hydrolase</keyword>
<dbReference type="PANTHER" id="PTHR36234">
    <property type="entry name" value="LYSYL ENDOPEPTIDASE"/>
    <property type="match status" value="1"/>
</dbReference>
<keyword evidence="5 6" id="KW-0720">Serine protease</keyword>
<evidence type="ECO:0000256" key="6">
    <source>
        <dbReference type="RuleBase" id="RU004296"/>
    </source>
</evidence>
<evidence type="ECO:0000256" key="3">
    <source>
        <dbReference type="ARBA" id="ARBA00022729"/>
    </source>
</evidence>
<evidence type="ECO:0000256" key="5">
    <source>
        <dbReference type="ARBA" id="ARBA00022825"/>
    </source>
</evidence>
<evidence type="ECO:0000256" key="4">
    <source>
        <dbReference type="ARBA" id="ARBA00022801"/>
    </source>
</evidence>
<dbReference type="SUPFAM" id="SSF50494">
    <property type="entry name" value="Trypsin-like serine proteases"/>
    <property type="match status" value="1"/>
</dbReference>
<evidence type="ECO:0000256" key="1">
    <source>
        <dbReference type="ARBA" id="ARBA00008764"/>
    </source>
</evidence>
<dbReference type="GO" id="GO:0008236">
    <property type="term" value="F:serine-type peptidase activity"/>
    <property type="evidence" value="ECO:0007669"/>
    <property type="project" value="UniProtKB-KW"/>
</dbReference>
<dbReference type="InterPro" id="IPR043504">
    <property type="entry name" value="Peptidase_S1_PA_chymotrypsin"/>
</dbReference>
<dbReference type="EC" id="3.4.21.-" evidence="6"/>